<gene>
    <name evidence="4" type="primary">tsaA</name>
    <name evidence="4" type="ORF">H0486_10770</name>
</gene>
<feature type="domain" description="TsaA-like" evidence="3">
    <location>
        <begin position="25"/>
        <end position="167"/>
    </location>
</feature>
<proteinExistence type="inferred from homology"/>
<dbReference type="Pfam" id="PF18389">
    <property type="entry name" value="TrmO_C"/>
    <property type="match status" value="1"/>
</dbReference>
<dbReference type="GO" id="GO:0032259">
    <property type="term" value="P:methylation"/>
    <property type="evidence" value="ECO:0007669"/>
    <property type="project" value="UniProtKB-KW"/>
</dbReference>
<evidence type="ECO:0000259" key="3">
    <source>
        <dbReference type="PROSITE" id="PS51668"/>
    </source>
</evidence>
<dbReference type="AlphaFoldDB" id="A0A839K139"/>
<reference evidence="4 5" key="1">
    <citation type="submission" date="2020-07" db="EMBL/GenBank/DDBJ databases">
        <title>Characterization and genome sequencing of isolate MD1, a novel member within the family Lachnospiraceae.</title>
        <authorList>
            <person name="Rettenmaier R."/>
            <person name="Di Bello L."/>
            <person name="Zinser C."/>
            <person name="Scheitz K."/>
            <person name="Liebl W."/>
            <person name="Zverlov V."/>
        </authorList>
    </citation>
    <scope>NUCLEOTIDE SEQUENCE [LARGE SCALE GENOMIC DNA]</scope>
    <source>
        <strain evidence="4 5">MD1</strain>
    </source>
</reference>
<dbReference type="Gene3D" id="3.30.2310.10">
    <property type="entry name" value="YaeB-like"/>
    <property type="match status" value="1"/>
</dbReference>
<dbReference type="InterPro" id="IPR041369">
    <property type="entry name" value="TrmO_C"/>
</dbReference>
<dbReference type="InterPro" id="IPR040372">
    <property type="entry name" value="YaeB-like"/>
</dbReference>
<evidence type="ECO:0000256" key="1">
    <source>
        <dbReference type="ARBA" id="ARBA00022691"/>
    </source>
</evidence>
<dbReference type="Gene3D" id="2.40.30.70">
    <property type="entry name" value="YaeB-like"/>
    <property type="match status" value="1"/>
</dbReference>
<accession>A0A839K139</accession>
<dbReference type="PANTHER" id="PTHR12818:SF0">
    <property type="entry name" value="TRNA (ADENINE(37)-N6)-METHYLTRANSFERASE"/>
    <property type="match status" value="1"/>
</dbReference>
<keyword evidence="4" id="KW-0489">Methyltransferase</keyword>
<dbReference type="EMBL" id="JACEGA010000001">
    <property type="protein sequence ID" value="MBB2183360.1"/>
    <property type="molecule type" value="Genomic_DNA"/>
</dbReference>
<dbReference type="GO" id="GO:0008168">
    <property type="term" value="F:methyltransferase activity"/>
    <property type="evidence" value="ECO:0007669"/>
    <property type="project" value="UniProtKB-KW"/>
</dbReference>
<dbReference type="InterPro" id="IPR036413">
    <property type="entry name" value="YaeB-like_sf"/>
</dbReference>
<comment type="similarity">
    <text evidence="2">Belongs to the tRNA methyltransferase O family.</text>
</comment>
<protein>
    <submittedName>
        <fullName evidence="4">tRNA (N6-threonylcarbamoyladenosine(37)-N6)-methyltransferase TrmO</fullName>
    </submittedName>
</protein>
<dbReference type="InterPro" id="IPR023370">
    <property type="entry name" value="TrmO-like_N"/>
</dbReference>
<evidence type="ECO:0000256" key="2">
    <source>
        <dbReference type="ARBA" id="ARBA00033753"/>
    </source>
</evidence>
<evidence type="ECO:0000313" key="4">
    <source>
        <dbReference type="EMBL" id="MBB2183360.1"/>
    </source>
</evidence>
<dbReference type="PANTHER" id="PTHR12818">
    <property type="entry name" value="TRNA (ADENINE(37)-N6)-METHYLTRANSFERASE"/>
    <property type="match status" value="1"/>
</dbReference>
<dbReference type="InterPro" id="IPR036414">
    <property type="entry name" value="YaeB_N_sf"/>
</dbReference>
<organism evidence="4 5">
    <name type="scientific">Variimorphobacter saccharofermentans</name>
    <dbReference type="NCBI Taxonomy" id="2755051"/>
    <lineage>
        <taxon>Bacteria</taxon>
        <taxon>Bacillati</taxon>
        <taxon>Bacillota</taxon>
        <taxon>Clostridia</taxon>
        <taxon>Lachnospirales</taxon>
        <taxon>Lachnospiraceae</taxon>
        <taxon>Variimorphobacter</taxon>
    </lineage>
</organism>
<comment type="caution">
    <text evidence="4">The sequence shown here is derived from an EMBL/GenBank/DDBJ whole genome shotgun (WGS) entry which is preliminary data.</text>
</comment>
<dbReference type="PROSITE" id="PS01318">
    <property type="entry name" value="TSAA_1"/>
    <property type="match status" value="1"/>
</dbReference>
<keyword evidence="5" id="KW-1185">Reference proteome</keyword>
<dbReference type="RefSeq" id="WP_228353020.1">
    <property type="nucleotide sequence ID" value="NZ_JACEGA010000001.1"/>
</dbReference>
<evidence type="ECO:0000313" key="5">
    <source>
        <dbReference type="Proteomes" id="UP000574276"/>
    </source>
</evidence>
<dbReference type="NCBIfam" id="TIGR00104">
    <property type="entry name" value="tRNA_TsaA"/>
    <property type="match status" value="1"/>
</dbReference>
<dbReference type="PROSITE" id="PS51668">
    <property type="entry name" value="TSAA_2"/>
    <property type="match status" value="1"/>
</dbReference>
<dbReference type="Proteomes" id="UP000574276">
    <property type="component" value="Unassembled WGS sequence"/>
</dbReference>
<dbReference type="Pfam" id="PF01980">
    <property type="entry name" value="TrmO_N"/>
    <property type="match status" value="1"/>
</dbReference>
<keyword evidence="1" id="KW-0949">S-adenosyl-L-methionine</keyword>
<dbReference type="SUPFAM" id="SSF118196">
    <property type="entry name" value="YaeB-like"/>
    <property type="match status" value="1"/>
</dbReference>
<keyword evidence="4" id="KW-0808">Transferase</keyword>
<sequence length="247" mass="28240">MSESNSNIQQKSKKNIVDENTKKQLNIIAHIRTDFPTKFGVPRQSGLIEELKAQIIFEPEYRNPDAFRGLEGFSRIWLLWEFSKAIRDTWAPMVKPPRLGGNKRMGVFATRSPFRPNSIGLSSVKLEHIEYHSELGPVLHVAGADMMDNTPIYDIKPYIPYTDSHPDAVGGFADPLRSYSLDVVFPEEMLHMIPEEKRKAIQFVLASDPRPSYQKDPNRRYGVEFAGFDVRFTVQQNTLTVCEVVKL</sequence>
<name>A0A839K139_9FIRM</name>
<dbReference type="InterPro" id="IPR023368">
    <property type="entry name" value="UPF0066_cons_site"/>
</dbReference>
<dbReference type="CDD" id="cd09281">
    <property type="entry name" value="UPF0066"/>
    <property type="match status" value="1"/>
</dbReference>